<accession>A0ABP8W4S8</accession>
<feature type="compositionally biased region" description="Low complexity" evidence="2">
    <location>
        <begin position="379"/>
        <end position="422"/>
    </location>
</feature>
<dbReference type="RefSeq" id="WP_345376572.1">
    <property type="nucleotide sequence ID" value="NZ_BAABLM010000005.1"/>
</dbReference>
<evidence type="ECO:0000256" key="1">
    <source>
        <dbReference type="ARBA" id="ARBA00006068"/>
    </source>
</evidence>
<dbReference type="Pfam" id="PF03816">
    <property type="entry name" value="LytR_cpsA_psr"/>
    <property type="match status" value="1"/>
</dbReference>
<evidence type="ECO:0000256" key="2">
    <source>
        <dbReference type="SAM" id="MobiDB-lite"/>
    </source>
</evidence>
<dbReference type="PANTHER" id="PTHR33392:SF6">
    <property type="entry name" value="POLYISOPRENYL-TEICHOIC ACID--PEPTIDOGLYCAN TEICHOIC ACID TRANSFERASE TAGU"/>
    <property type="match status" value="1"/>
</dbReference>
<protein>
    <submittedName>
        <fullName evidence="5">LCP family protein</fullName>
    </submittedName>
</protein>
<feature type="compositionally biased region" description="Polar residues" evidence="2">
    <location>
        <begin position="423"/>
        <end position="444"/>
    </location>
</feature>
<evidence type="ECO:0000313" key="5">
    <source>
        <dbReference type="EMBL" id="GAA4681405.1"/>
    </source>
</evidence>
<proteinExistence type="inferred from homology"/>
<dbReference type="EMBL" id="BAABLM010000005">
    <property type="protein sequence ID" value="GAA4681405.1"/>
    <property type="molecule type" value="Genomic_DNA"/>
</dbReference>
<comment type="similarity">
    <text evidence="1">Belongs to the LytR/CpsA/Psr (LCP) family.</text>
</comment>
<dbReference type="NCBIfam" id="TIGR00350">
    <property type="entry name" value="lytR_cpsA_psr"/>
    <property type="match status" value="1"/>
</dbReference>
<keyword evidence="3" id="KW-0812">Transmembrane</keyword>
<evidence type="ECO:0000259" key="4">
    <source>
        <dbReference type="Pfam" id="PF03816"/>
    </source>
</evidence>
<feature type="transmembrane region" description="Helical" evidence="3">
    <location>
        <begin position="26"/>
        <end position="52"/>
    </location>
</feature>
<reference evidence="6" key="1">
    <citation type="journal article" date="2019" name="Int. J. Syst. Evol. Microbiol.">
        <title>The Global Catalogue of Microorganisms (GCM) 10K type strain sequencing project: providing services to taxonomists for standard genome sequencing and annotation.</title>
        <authorList>
            <consortium name="The Broad Institute Genomics Platform"/>
            <consortium name="The Broad Institute Genome Sequencing Center for Infectious Disease"/>
            <person name="Wu L."/>
            <person name="Ma J."/>
        </authorList>
    </citation>
    <scope>NUCLEOTIDE SEQUENCE [LARGE SCALE GENOMIC DNA]</scope>
    <source>
        <strain evidence="6">JCM 18956</strain>
    </source>
</reference>
<keyword evidence="3" id="KW-1133">Transmembrane helix</keyword>
<feature type="domain" description="Cell envelope-related transcriptional attenuator" evidence="4">
    <location>
        <begin position="118"/>
        <end position="280"/>
    </location>
</feature>
<dbReference type="PANTHER" id="PTHR33392">
    <property type="entry name" value="POLYISOPRENYL-TEICHOIC ACID--PEPTIDOGLYCAN TEICHOIC ACID TRANSFERASE TAGU"/>
    <property type="match status" value="1"/>
</dbReference>
<dbReference type="InterPro" id="IPR004474">
    <property type="entry name" value="LytR_CpsA_psr"/>
</dbReference>
<name>A0ABP8W4S8_9MICO</name>
<dbReference type="InterPro" id="IPR050922">
    <property type="entry name" value="LytR/CpsA/Psr_CW_biosynth"/>
</dbReference>
<keyword evidence="3" id="KW-0472">Membrane</keyword>
<gene>
    <name evidence="5" type="ORF">GCM10025780_28470</name>
</gene>
<evidence type="ECO:0000313" key="6">
    <source>
        <dbReference type="Proteomes" id="UP001501295"/>
    </source>
</evidence>
<sequence>MTESTTRGRARFGQVRHGRLTHKNPIAAFFKIVGIALAVVLISTTSVAAIAAHDVLSSKKPTVHLAQLPGHTSTPLPSAPAGQTVGEVNMLVIGTDTRSGQGVYANKGDIAASSGAGNNDVNILLHISSDHKSISVISIPRDLEVPMPACPNASGGTTSASSKDMINTALERGGNDQLGLQCAVLAVEKLTGVNIPYAASVTFEGTAAISTAVGGVTVCLATPVIDRNVIPVLNLKAGETSLVGAQALAFLRSRHGVGDGSDLGRISNQQVFMSALARQLVSSDTLTNPFKLYAIAKAAVSNSVTSDTLASPTSLLGILQAVKTVGLSNMVFLQYPTGADPVNANRVVPNAYAAQQLNSALQNDLPIQLTGGTGVGAEAPTGSTATPSATTAPTTPSSTATTPATTTPATTAPTTGSGATSTVTLPPTVTGQTAAEQTCTKGNN</sequence>
<organism evidence="5 6">
    <name type="scientific">Frondihabitans cladoniiphilus</name>
    <dbReference type="NCBI Taxonomy" id="715785"/>
    <lineage>
        <taxon>Bacteria</taxon>
        <taxon>Bacillati</taxon>
        <taxon>Actinomycetota</taxon>
        <taxon>Actinomycetes</taxon>
        <taxon>Micrococcales</taxon>
        <taxon>Microbacteriaceae</taxon>
        <taxon>Frondihabitans</taxon>
    </lineage>
</organism>
<keyword evidence="6" id="KW-1185">Reference proteome</keyword>
<evidence type="ECO:0000256" key="3">
    <source>
        <dbReference type="SAM" id="Phobius"/>
    </source>
</evidence>
<feature type="region of interest" description="Disordered" evidence="2">
    <location>
        <begin position="371"/>
        <end position="444"/>
    </location>
</feature>
<comment type="caution">
    <text evidence="5">The sequence shown here is derived from an EMBL/GenBank/DDBJ whole genome shotgun (WGS) entry which is preliminary data.</text>
</comment>
<dbReference type="Proteomes" id="UP001501295">
    <property type="component" value="Unassembled WGS sequence"/>
</dbReference>
<dbReference type="Gene3D" id="3.40.630.190">
    <property type="entry name" value="LCP protein"/>
    <property type="match status" value="1"/>
</dbReference>